<evidence type="ECO:0000313" key="1">
    <source>
        <dbReference type="EMBL" id="MBB5694371.1"/>
    </source>
</evidence>
<dbReference type="EMBL" id="JACIJD010000010">
    <property type="protein sequence ID" value="MBB5694371.1"/>
    <property type="molecule type" value="Genomic_DNA"/>
</dbReference>
<protein>
    <submittedName>
        <fullName evidence="1">Uncharacterized protein</fullName>
    </submittedName>
</protein>
<dbReference type="RefSeq" id="WP_184518378.1">
    <property type="nucleotide sequence ID" value="NZ_JACIJD010000010.1"/>
</dbReference>
<sequence>MASKPAQAAQRRAPSPPRVAFNRLGAVMQRGASPDRMAREVDAVVAQLREAGDAEEVQAWLEELRDGFAESAEAAAEAVDEVDSQEKAARRHAENAAQAMAATRDAFARHLAEPAAA</sequence>
<comment type="caution">
    <text evidence="1">The sequence shown here is derived from an EMBL/GenBank/DDBJ whole genome shotgun (WGS) entry which is preliminary data.</text>
</comment>
<evidence type="ECO:0000313" key="2">
    <source>
        <dbReference type="Proteomes" id="UP000580654"/>
    </source>
</evidence>
<keyword evidence="2" id="KW-1185">Reference proteome</keyword>
<name>A0A840YDY4_9PROT</name>
<gene>
    <name evidence="1" type="ORF">FHS87_002417</name>
</gene>
<reference evidence="1 2" key="1">
    <citation type="submission" date="2020-08" db="EMBL/GenBank/DDBJ databases">
        <title>Genomic Encyclopedia of Type Strains, Phase IV (KMG-IV): sequencing the most valuable type-strain genomes for metagenomic binning, comparative biology and taxonomic classification.</title>
        <authorList>
            <person name="Goeker M."/>
        </authorList>
    </citation>
    <scope>NUCLEOTIDE SEQUENCE [LARGE SCALE GENOMIC DNA]</scope>
    <source>
        <strain evidence="1 2">DSM 25622</strain>
    </source>
</reference>
<dbReference type="AlphaFoldDB" id="A0A840YDY4"/>
<proteinExistence type="predicted"/>
<accession>A0A840YDY4</accession>
<dbReference type="Proteomes" id="UP000580654">
    <property type="component" value="Unassembled WGS sequence"/>
</dbReference>
<organism evidence="1 2">
    <name type="scientific">Muricoccus pecuniae</name>
    <dbReference type="NCBI Taxonomy" id="693023"/>
    <lineage>
        <taxon>Bacteria</taxon>
        <taxon>Pseudomonadati</taxon>
        <taxon>Pseudomonadota</taxon>
        <taxon>Alphaproteobacteria</taxon>
        <taxon>Acetobacterales</taxon>
        <taxon>Roseomonadaceae</taxon>
        <taxon>Muricoccus</taxon>
    </lineage>
</organism>